<feature type="transmembrane region" description="Helical" evidence="5">
    <location>
        <begin position="367"/>
        <end position="389"/>
    </location>
</feature>
<name>A0A0P9GXU0_9ARCH</name>
<evidence type="ECO:0000256" key="2">
    <source>
        <dbReference type="ARBA" id="ARBA00022692"/>
    </source>
</evidence>
<keyword evidence="3 5" id="KW-1133">Transmembrane helix</keyword>
<dbReference type="EMBL" id="LKBG01000002">
    <property type="protein sequence ID" value="KQB36691.1"/>
    <property type="molecule type" value="Genomic_DNA"/>
</dbReference>
<dbReference type="Proteomes" id="UP000050515">
    <property type="component" value="Unassembled WGS sequence"/>
</dbReference>
<gene>
    <name evidence="8" type="ORF">AOG54_01985</name>
    <name evidence="7" type="ORF">SE19_06215</name>
</gene>
<feature type="transmembrane region" description="Helical" evidence="5">
    <location>
        <begin position="340"/>
        <end position="361"/>
    </location>
</feature>
<keyword evidence="4 5" id="KW-0472">Membrane</keyword>
<feature type="transmembrane region" description="Helical" evidence="5">
    <location>
        <begin position="284"/>
        <end position="309"/>
    </location>
</feature>
<dbReference type="InterPro" id="IPR050367">
    <property type="entry name" value="APC_superfamily"/>
</dbReference>
<evidence type="ECO:0000256" key="3">
    <source>
        <dbReference type="ARBA" id="ARBA00022989"/>
    </source>
</evidence>
<dbReference type="PATRIC" id="fig|507754.4.peg.5"/>
<evidence type="ECO:0000313" key="8">
    <source>
        <dbReference type="EMBL" id="KQB36691.1"/>
    </source>
</evidence>
<dbReference type="Pfam" id="PF00324">
    <property type="entry name" value="AA_permease"/>
    <property type="match status" value="1"/>
</dbReference>
<feature type="transmembrane region" description="Helical" evidence="5">
    <location>
        <begin position="135"/>
        <end position="156"/>
    </location>
</feature>
<feature type="domain" description="Amino acid permease/ SLC12A" evidence="6">
    <location>
        <begin position="23"/>
        <end position="459"/>
    </location>
</feature>
<dbReference type="Gene3D" id="1.20.1740.10">
    <property type="entry name" value="Amino acid/polyamine transporter I"/>
    <property type="match status" value="1"/>
</dbReference>
<accession>A0A0P9GXU0</accession>
<evidence type="ECO:0000256" key="4">
    <source>
        <dbReference type="ARBA" id="ARBA00023136"/>
    </source>
</evidence>
<comment type="subcellular location">
    <subcellularLocation>
        <location evidence="1">Membrane</location>
        <topology evidence="1">Multi-pass membrane protein</topology>
    </subcellularLocation>
</comment>
<dbReference type="InterPro" id="IPR004841">
    <property type="entry name" value="AA-permease/SLC12A_dom"/>
</dbReference>
<evidence type="ECO:0000256" key="5">
    <source>
        <dbReference type="SAM" id="Phobius"/>
    </source>
</evidence>
<dbReference type="RefSeq" id="WP_048100874.1">
    <property type="nucleotide sequence ID" value="NZ_JBBYJF010000025.1"/>
</dbReference>
<dbReference type="Proteomes" id="UP000050320">
    <property type="component" value="Unassembled WGS sequence"/>
</dbReference>
<feature type="transmembrane region" description="Helical" evidence="5">
    <location>
        <begin position="101"/>
        <end position="129"/>
    </location>
</feature>
<dbReference type="GeneID" id="84221692"/>
<evidence type="ECO:0000313" key="9">
    <source>
        <dbReference type="Proteomes" id="UP000050320"/>
    </source>
</evidence>
<keyword evidence="9" id="KW-1185">Reference proteome</keyword>
<feature type="transmembrane region" description="Helical" evidence="5">
    <location>
        <begin position="20"/>
        <end position="38"/>
    </location>
</feature>
<dbReference type="AlphaFoldDB" id="A0A0P9GXU0"/>
<sequence length="478" mass="51538">MEKVSESKRLKRNAAGFYPLLGQAIAMISPLGAVAATMTGAAGYALGSLPLAYVISIIGVLIWINTPYQFSKKINGAGGFYTFNSQGAGPRYGLIIGYMMWFSYFMVITNAILFTSGVFIPGTISYFLGINIGNYTWIPIMTAFLIIITIIAYLGIKPSLAYSFTASAIEIILLIITSIVIIVALGPKNTYVPFTTGPAHGFAGVGVGMVLAIFSMSGSSAVVTLGEEAKQPRKNIKKALLISFLITGVVFVLTSYALTVGWGINRMNKFAASSVPGLIVADKFLGLPFTILLFVFIINSLFAGSLAPLNTSSRMIFSMSRDGLGPSLFSRVHPKHKTPYIAIIIIAAVAYFISLIAGILIGPYDGFVYLVSASSAALFIGHILSNFGLTKTYMRLKAFKPTLHLIIPLIATIILLIAMYYSFNPPAYPVDYSIITAIVFIILTLIAVLIYAKKHPDKIKNAGKSDMLVQDELMEGKL</sequence>
<dbReference type="GO" id="GO:0016020">
    <property type="term" value="C:membrane"/>
    <property type="evidence" value="ECO:0007669"/>
    <property type="project" value="UniProtKB-SubCell"/>
</dbReference>
<dbReference type="PANTHER" id="PTHR42770:SF11">
    <property type="entry name" value="INNER MEMBRANE TRANSPORT PROTEIN YBAT"/>
    <property type="match status" value="1"/>
</dbReference>
<dbReference type="PIRSF" id="PIRSF006060">
    <property type="entry name" value="AA_transporter"/>
    <property type="match status" value="1"/>
</dbReference>
<organism evidence="7 10">
    <name type="scientific">Acidiplasma aeolicum</name>
    <dbReference type="NCBI Taxonomy" id="507754"/>
    <lineage>
        <taxon>Archaea</taxon>
        <taxon>Methanobacteriati</taxon>
        <taxon>Thermoplasmatota</taxon>
        <taxon>Thermoplasmata</taxon>
        <taxon>Thermoplasmatales</taxon>
        <taxon>Ferroplasmaceae</taxon>
        <taxon>Acidiplasma</taxon>
    </lineage>
</organism>
<feature type="transmembrane region" description="Helical" evidence="5">
    <location>
        <begin position="401"/>
        <end position="421"/>
    </location>
</feature>
<reference evidence="8 9" key="2">
    <citation type="submission" date="2015-09" db="EMBL/GenBank/DDBJ databases">
        <title>Heavy metals and arsenic resistance mechanisms in polyextremophilic archaea of the family Ferroplasmaceae.</title>
        <authorList>
            <person name="Bulaev A.G."/>
            <person name="Kanygina A.V."/>
        </authorList>
    </citation>
    <scope>NUCLEOTIDE SEQUENCE [LARGE SCALE GENOMIC DNA]</scope>
    <source>
        <strain evidence="8 9">VT</strain>
    </source>
</reference>
<evidence type="ECO:0000313" key="7">
    <source>
        <dbReference type="EMBL" id="KPV46248.1"/>
    </source>
</evidence>
<dbReference type="EMBL" id="LJCQ01000275">
    <property type="protein sequence ID" value="KPV46248.1"/>
    <property type="molecule type" value="Genomic_DNA"/>
</dbReference>
<feature type="transmembrane region" description="Helical" evidence="5">
    <location>
        <begin position="239"/>
        <end position="264"/>
    </location>
</feature>
<feature type="transmembrane region" description="Helical" evidence="5">
    <location>
        <begin position="199"/>
        <end position="227"/>
    </location>
</feature>
<dbReference type="GO" id="GO:0055085">
    <property type="term" value="P:transmembrane transport"/>
    <property type="evidence" value="ECO:0007669"/>
    <property type="project" value="InterPro"/>
</dbReference>
<feature type="transmembrane region" description="Helical" evidence="5">
    <location>
        <begin position="168"/>
        <end position="187"/>
    </location>
</feature>
<evidence type="ECO:0000313" key="10">
    <source>
        <dbReference type="Proteomes" id="UP000050515"/>
    </source>
</evidence>
<evidence type="ECO:0000256" key="1">
    <source>
        <dbReference type="ARBA" id="ARBA00004141"/>
    </source>
</evidence>
<proteinExistence type="predicted"/>
<dbReference type="OrthoDB" id="43026at2157"/>
<protein>
    <submittedName>
        <fullName evidence="7">Amino acid transporter</fullName>
    </submittedName>
</protein>
<feature type="transmembrane region" description="Helical" evidence="5">
    <location>
        <begin position="433"/>
        <end position="452"/>
    </location>
</feature>
<feature type="transmembrane region" description="Helical" evidence="5">
    <location>
        <begin position="44"/>
        <end position="64"/>
    </location>
</feature>
<evidence type="ECO:0000259" key="6">
    <source>
        <dbReference type="Pfam" id="PF00324"/>
    </source>
</evidence>
<keyword evidence="2 5" id="KW-0812">Transmembrane</keyword>
<comment type="caution">
    <text evidence="7">The sequence shown here is derived from an EMBL/GenBank/DDBJ whole genome shotgun (WGS) entry which is preliminary data.</text>
</comment>
<dbReference type="PANTHER" id="PTHR42770">
    <property type="entry name" value="AMINO ACID TRANSPORTER-RELATED"/>
    <property type="match status" value="1"/>
</dbReference>
<reference evidence="7 10" key="1">
    <citation type="submission" date="2015-09" db="EMBL/GenBank/DDBJ databases">
        <title>Draft genome sequence of Acidiplasma aeolicum DSM 18409.</title>
        <authorList>
            <person name="Hemp J."/>
        </authorList>
    </citation>
    <scope>NUCLEOTIDE SEQUENCE [LARGE SCALE GENOMIC DNA]</scope>
    <source>
        <strain evidence="7 10">V</strain>
    </source>
</reference>